<organism evidence="2">
    <name type="scientific">Apis mellifera</name>
    <name type="common">Honeybee</name>
    <dbReference type="NCBI Taxonomy" id="7460"/>
    <lineage>
        <taxon>Eukaryota</taxon>
        <taxon>Metazoa</taxon>
        <taxon>Ecdysozoa</taxon>
        <taxon>Arthropoda</taxon>
        <taxon>Hexapoda</taxon>
        <taxon>Insecta</taxon>
        <taxon>Pterygota</taxon>
        <taxon>Neoptera</taxon>
        <taxon>Endopterygota</taxon>
        <taxon>Hymenoptera</taxon>
        <taxon>Apocrita</taxon>
        <taxon>Aculeata</taxon>
        <taxon>Apoidea</taxon>
        <taxon>Anthophila</taxon>
        <taxon>Apidae</taxon>
        <taxon>Apis</taxon>
    </lineage>
</organism>
<gene>
    <name evidence="4" type="primary">LOC100578661</name>
</gene>
<feature type="region of interest" description="Disordered" evidence="1">
    <location>
        <begin position="861"/>
        <end position="881"/>
    </location>
</feature>
<protein>
    <submittedName>
        <fullName evidence="4">KICSTOR complex protein SZT2</fullName>
    </submittedName>
</protein>
<dbReference type="PANTHER" id="PTHR14918">
    <property type="entry name" value="KICSTOR COMPLEX PROTEIN SZT2"/>
    <property type="match status" value="1"/>
</dbReference>
<dbReference type="PANTHER" id="PTHR14918:SF3">
    <property type="entry name" value="KICSTOR COMPLEX PROTEIN SZT2"/>
    <property type="match status" value="1"/>
</dbReference>
<reference evidence="2" key="1">
    <citation type="submission" date="2021-01" db="UniProtKB">
        <authorList>
            <consortium name="EnsemblMetazoa"/>
        </authorList>
    </citation>
    <scope>IDENTIFICATION</scope>
    <source>
        <strain evidence="2">DH4</strain>
    </source>
</reference>
<dbReference type="KEGG" id="ame:100578661"/>
<evidence type="ECO:0000256" key="1">
    <source>
        <dbReference type="SAM" id="MobiDB-lite"/>
    </source>
</evidence>
<keyword evidence="3" id="KW-1185">Reference proteome</keyword>
<evidence type="ECO:0000313" key="4">
    <source>
        <dbReference type="RefSeq" id="XP_026301739.1"/>
    </source>
</evidence>
<feature type="region of interest" description="Disordered" evidence="1">
    <location>
        <begin position="1268"/>
        <end position="1287"/>
    </location>
</feature>
<name>A0A7M7MW61_APIME</name>
<sequence length="3276" mass="377457">MSSTRNEENVILEADTVFLLMKKGFPISRNVRAQWMLEHLDTVISIQCSNFKTKEAAELETVSVLPKNKPESWSSETSHQYLYKVTSTTSIIFLAHKYRMVFNLDLSPSLATVDIQHGEIVIDEVYIATKHFLESIIKPFTIPGSKRIIQPEIYVTIIVHTPFFINPAQQVLIQGWLVTMDNIKQLTNFIENQLHILEEKVACVTSVAIQQLENIKAESERLVGGLFEENSTCLNKNNNTFAANTSIISPESSFINMLRYGMLALTLLPEHSCAHMIIVTDGIVGNTDVHVLDSVIQQLRATTIACSFLHVGSTYHPHCADGLIPYQDLLHFIAKATLGTYMSFIPYSVHMNGTEMNIYHKNFLCWQLYRKDCCNLLIPDYSNWHSTNLLFYEQKSTQLLQKKQIEDKVTCTLSSLLCCRLREGYLIKRANVRDEILEICFVLLWKSSVLLEYIVTCPWLTKSLSASNTIQYTISIEAPYEFLHDITCLSKKPLKSQYRQGVVNRFWATLTSLTESDSMLAHFSWFPEFGWTWYSVPDTIRSGMPVFYLSAYPSPSTVQLSDAACPQFGQIWQPVVSLNPLQWARWMHTQRVTLILSHDRPLPRHLHQANQSGRFQCVQSRQAAAVLYAMLKNWATFVLVENHTYVQFIYREADKPPVSFSLIRINCKALCVILNIAFAAGTEGVVRHNVVVDLLDRLSKLTLPNRPTEQKETPSCTIIHKSLEKILIRYERMPIDLNSIIFPDGTQTTSSRLTPMLGGILTTSLSRYLYHNRWIWHVKRPFVQTIPGIVLPRLNITAIARILSTITKIRLAEGFNFTYSAAGIINMVLEVQMQGVGENDTSYPCIIQYILFPPHVASNTTLERDSTSEEDTDEGTADGEISVEDVEGSGDFQIISEIWIEPQCGYSQLPAQSTATYLHHLQYYEIPDAITRIDEECINSLLTLEYLSLLSQVIPNEKSTGIVYGQVPHHDVKLSKKFNKNIKTNNSIVEESCEGLPTIDERIYMMHFSFDTLNILPKCQQAELLFSMFADDTIDNDKEKRSANKILMDNFLEHMKQLHNKELLLTSAESQRFTKMLLDRRRIGGPLLPFFSQKDKLSSNIESNFCPRWKCFIKGISTTHVIITILPASEKDVRLFISPLHIEEHLESNLEQNSESVIFNMDLCENTMCSKVSTMDINITDCSQNDESKYNQCIENNISETDAQKKFHDSEESLVIPVYIYDCSLALLIDTLVDKLKISHNKDIYQNHTFKVGQQICKDFVELKSDYNSKPSTPEPKSEDSDNTSSDQRSLMEHCKLLSLAHCHCYVVAVYKSLVLQQSLTYDDMEAAVEQCEETLIEINITNYLRSVCRHLSKSSDKNLLDEINSLACDEVVPLHNLIKEKFEKIITIAFRPVPAHPEFYFCWPSWSENETDIAEFQKSDSDDEIQNLMFHSVNIDTSRNFNRKENTTWPVRNINNISKISRHDSMESINSDLQQKTIYERDQPLFLQLSCSIRFQTRSGFSSIPVKSLPTCFMEIVQKMEDYKEENIANLSLADLKITLDIICLNLPREVLEINLERYSGLRATSFCSGSPIGSLRTESGCSLENNARNESFQEKMSHLPLSQHNAITNLKDEIEWLLQDETTTALLDHPFINEDILNFVANHVSESTDRFSCKVEKVPLYFVFSSDDSKPKFISELKKLQIDKYCIRQEGNLFYFIKDMEQVSTNIVSEQFRNGKKESKIKDNSVIENLEIEKLQENINNCTKNLNAEFKFKESYSNDLHEKENTEDECKKNIVSENKFQWLTDLDNRKSALPNFWLILNVENDYVNVYFHCRFLEIISPEVNSYWHTQKMLVSQIKTICRRVNQYLLLQNLHKTSKCSELLETESNEDYNWKSETINEFSNVVQNRDSAQNFTPGMFRCRVVWKFTFQLHPRLKTGPGRSGLSRGIKALHGVLNRFAVSNRNNMFVYQENNKNVFYLRLHEQISDGKTLQNKLSESDEQLVVSRSNSVVSLSQVKLNDNSMSNDTRPRVRSFSEKESNVLNKTEDSIILMVHGISDAGPEVKRDLVQVLQNRLDDAVLEVLSIMLARNPMCKLTPADVHFIQPPKPPESIIRLNVQKHCLLYITALEFYLRQNILQFLYIPKYTDNRVEYHFQDYSQLEGSTKRISESDIFLYNQSQSTGSKGIACIALAITGEYVDSTKLDSEFPKINFPETINIEDFKSIVSTSIYDKSSTELLPLIEFKIWKQGRVNLESLLQKKLCSAVKHAIWDLVTEYKFLSTSLTEPFTKNIQETYIETKENQTSMKIEPKITHDMIIDQFETGEDGKLHSIYCVTLSQWFQFALEIGVPSIKKHEIILNHRHPISTIITELETLIQSQAPDTSSRAFVLKDRQPFIEKRILNEELLTKLKKNKYPVLESEEKSNLPLYIPCDFNKDVQGTYTKCILIARNFHQWKASISKTVQSELLIPKDQKLLQKFNPLILDNTNFVSRQRILLAEVQSDNITLYMYNWSKEKSEKLIKQATNLGTWLSSRSNFFTNVIMQKLGIFYHRPSFSREHANSQYLQIMDMENLTKFSAVSYNDGKDWSKLNTRSQNIKHNQFSWNEVIGQTMRDVKPNSIFHSCIDPTVKAVCDLQDLRSREKKVKEDLNKLYTMWQNRSATPNIPISIIALNTFKQYSRLIHFCHTPLLFLPSWRLQSAATRDHSLTAQSTLNTGINIYQQLSQQIQKSQDDQTDIIRWHKELCSLMLSEYKQYLHSLGFTSVQIESSDKSFEEQVQQQSYYLKKSMLGGILLFEIHLSQPFFIVKLHIIECSRLQTKASSALVNQFMLSFVDACDKIKISMHLHSFTYDFHLRCIHSYIAGTGPWLVQQGYHLIHFLDDFNKYYSKAPNYARNLIYSDVITIRNLAISGRNLYSYLLSHEKIYNMRVFIMKNDLHDSEESEYVLVSLKSTPLISYCDAQDTKYADDFDVVLIVSHLEQSPQVEKTEITLKYYLMLTSKRELYPKREVENNKLGKFRTVYSIEKSTNTYTEPVMDTLNESSSVQDCKQDINDKKNDAKLYNANFGMNCNSTGAPIPPPVPNSPLTQNVNPPNVAVNTPSPHLIQIRKESINYLGYYSSHEQLMQQTIMSQANAARIHIMNMIKRGALECRTHLLWNKLLEGKSAMNYIEFSELCSLAHVEPLSNMDPRLKPFINQPVSWYQALSKVLQNKYQEHHKQFNTPDGNISHLLILHPNFFQVFMMLTIDLHASRGDLYAVYCKSEEAINAPCCIEDTYNLIEGFVNACCFHLWMGLYN</sequence>
<evidence type="ECO:0000313" key="3">
    <source>
        <dbReference type="Proteomes" id="UP000005203"/>
    </source>
</evidence>
<proteinExistence type="predicted"/>
<dbReference type="RefSeq" id="XP_026301739.1">
    <property type="nucleotide sequence ID" value="XM_026445954.1"/>
</dbReference>
<accession>A0A8B8HGF2</accession>
<feature type="compositionally biased region" description="Acidic residues" evidence="1">
    <location>
        <begin position="868"/>
        <end position="881"/>
    </location>
</feature>
<dbReference type="InterPro" id="IPR033228">
    <property type="entry name" value="SZT2"/>
</dbReference>
<dbReference type="OrthoDB" id="43547at2759"/>
<dbReference type="EnsemblMetazoa" id="XM_026445954">
    <property type="protein sequence ID" value="XP_026301739"/>
    <property type="gene ID" value="LOC100578661"/>
</dbReference>
<evidence type="ECO:0000313" key="2">
    <source>
        <dbReference type="EnsemblMetazoa" id="XP_026301739"/>
    </source>
</evidence>
<accession>A0A7M7MW61</accession>
<dbReference type="GO" id="GO:0005777">
    <property type="term" value="C:peroxisome"/>
    <property type="evidence" value="ECO:0007669"/>
    <property type="project" value="InterPro"/>
</dbReference>
<reference evidence="4" key="2">
    <citation type="submission" date="2025-04" db="UniProtKB">
        <authorList>
            <consortium name="RefSeq"/>
        </authorList>
    </citation>
    <scope>IDENTIFICATION</scope>
    <source>
        <strain evidence="4">DH4</strain>
        <tissue evidence="4">Whole body</tissue>
    </source>
</reference>
<dbReference type="Proteomes" id="UP000005203">
    <property type="component" value="Unplaced"/>
</dbReference>
<dbReference type="GeneID" id="100578661"/>